<dbReference type="Gene3D" id="3.40.50.150">
    <property type="entry name" value="Vaccinia Virus protein VP39"/>
    <property type="match status" value="1"/>
</dbReference>
<proteinExistence type="predicted"/>
<evidence type="ECO:0000313" key="1">
    <source>
        <dbReference type="EMBL" id="GAI17030.1"/>
    </source>
</evidence>
<sequence length="76" mass="8642">DEAYRVLKADGHLIISTPEGIEGLRYDAHKYFFTVEILKQMLGAKFALCEVKRLKPAYTATPTIILLFRKSAMPKN</sequence>
<dbReference type="InterPro" id="IPR029063">
    <property type="entry name" value="SAM-dependent_MTases_sf"/>
</dbReference>
<dbReference type="AlphaFoldDB" id="X1MQS4"/>
<evidence type="ECO:0008006" key="2">
    <source>
        <dbReference type="Google" id="ProtNLM"/>
    </source>
</evidence>
<protein>
    <recommendedName>
        <fullName evidence="2">Methyltransferase type 11 domain-containing protein</fullName>
    </recommendedName>
</protein>
<reference evidence="1" key="1">
    <citation type="journal article" date="2014" name="Front. Microbiol.">
        <title>High frequency of phylogenetically diverse reductive dehalogenase-homologous genes in deep subseafloor sedimentary metagenomes.</title>
        <authorList>
            <person name="Kawai M."/>
            <person name="Futagami T."/>
            <person name="Toyoda A."/>
            <person name="Takaki Y."/>
            <person name="Nishi S."/>
            <person name="Hori S."/>
            <person name="Arai W."/>
            <person name="Tsubouchi T."/>
            <person name="Morono Y."/>
            <person name="Uchiyama I."/>
            <person name="Ito T."/>
            <person name="Fujiyama A."/>
            <person name="Inagaki F."/>
            <person name="Takami H."/>
        </authorList>
    </citation>
    <scope>NUCLEOTIDE SEQUENCE</scope>
    <source>
        <strain evidence="1">Expedition CK06-06</strain>
    </source>
</reference>
<comment type="caution">
    <text evidence="1">The sequence shown here is derived from an EMBL/GenBank/DDBJ whole genome shotgun (WGS) entry which is preliminary data.</text>
</comment>
<accession>X1MQS4</accession>
<gene>
    <name evidence="1" type="ORF">S06H3_13924</name>
</gene>
<dbReference type="EMBL" id="BARV01006801">
    <property type="protein sequence ID" value="GAI17030.1"/>
    <property type="molecule type" value="Genomic_DNA"/>
</dbReference>
<name>X1MQS4_9ZZZZ</name>
<dbReference type="SUPFAM" id="SSF53335">
    <property type="entry name" value="S-adenosyl-L-methionine-dependent methyltransferases"/>
    <property type="match status" value="1"/>
</dbReference>
<feature type="non-terminal residue" evidence="1">
    <location>
        <position position="1"/>
    </location>
</feature>
<organism evidence="1">
    <name type="scientific">marine sediment metagenome</name>
    <dbReference type="NCBI Taxonomy" id="412755"/>
    <lineage>
        <taxon>unclassified sequences</taxon>
        <taxon>metagenomes</taxon>
        <taxon>ecological metagenomes</taxon>
    </lineage>
</organism>